<dbReference type="RefSeq" id="WP_378017744.1">
    <property type="nucleotide sequence ID" value="NZ_JBHSKT010000007.1"/>
</dbReference>
<sequence length="52" mass="6347">MKVVKEWDDEIRKDFDDSVANVTKNILTWVSEMEDTKRKIFEFLKSTEIQFY</sequence>
<name>A0ABW0EE75_9BACT</name>
<reference evidence="2" key="1">
    <citation type="journal article" date="2019" name="Int. J. Syst. Evol. Microbiol.">
        <title>The Global Catalogue of Microorganisms (GCM) 10K type strain sequencing project: providing services to taxonomists for standard genome sequencing and annotation.</title>
        <authorList>
            <consortium name="The Broad Institute Genomics Platform"/>
            <consortium name="The Broad Institute Genome Sequencing Center for Infectious Disease"/>
            <person name="Wu L."/>
            <person name="Ma J."/>
        </authorList>
    </citation>
    <scope>NUCLEOTIDE SEQUENCE [LARGE SCALE GENOMIC DNA]</scope>
    <source>
        <strain evidence="2">KACC 12602</strain>
    </source>
</reference>
<evidence type="ECO:0000313" key="2">
    <source>
        <dbReference type="Proteomes" id="UP001596161"/>
    </source>
</evidence>
<dbReference type="Proteomes" id="UP001596161">
    <property type="component" value="Unassembled WGS sequence"/>
</dbReference>
<evidence type="ECO:0000313" key="1">
    <source>
        <dbReference type="EMBL" id="MFC5271380.1"/>
    </source>
</evidence>
<dbReference type="EMBL" id="JBHSKT010000007">
    <property type="protein sequence ID" value="MFC5271380.1"/>
    <property type="molecule type" value="Genomic_DNA"/>
</dbReference>
<comment type="caution">
    <text evidence="1">The sequence shown here is derived from an EMBL/GenBank/DDBJ whole genome shotgun (WGS) entry which is preliminary data.</text>
</comment>
<proteinExistence type="predicted"/>
<keyword evidence="2" id="KW-1185">Reference proteome</keyword>
<organism evidence="1 2">
    <name type="scientific">Adhaeribacter terreus</name>
    <dbReference type="NCBI Taxonomy" id="529703"/>
    <lineage>
        <taxon>Bacteria</taxon>
        <taxon>Pseudomonadati</taxon>
        <taxon>Bacteroidota</taxon>
        <taxon>Cytophagia</taxon>
        <taxon>Cytophagales</taxon>
        <taxon>Hymenobacteraceae</taxon>
        <taxon>Adhaeribacter</taxon>
    </lineage>
</organism>
<gene>
    <name evidence="1" type="ORF">ACFPIB_12210</name>
</gene>
<protein>
    <submittedName>
        <fullName evidence="1">Uncharacterized protein</fullName>
    </submittedName>
</protein>
<accession>A0ABW0EE75</accession>